<evidence type="ECO:0000256" key="1">
    <source>
        <dbReference type="ARBA" id="ARBA00007957"/>
    </source>
</evidence>
<evidence type="ECO:0000256" key="2">
    <source>
        <dbReference type="ARBA" id="ARBA00022491"/>
    </source>
</evidence>
<dbReference type="Pfam" id="PF01475">
    <property type="entry name" value="FUR"/>
    <property type="match status" value="1"/>
</dbReference>
<feature type="binding site" evidence="8">
    <location>
        <position position="132"/>
    </location>
    <ligand>
        <name>Fe cation</name>
        <dbReference type="ChEBI" id="CHEBI:24875"/>
    </ligand>
</feature>
<feature type="binding site" evidence="7">
    <location>
        <position position="117"/>
    </location>
    <ligand>
        <name>Zn(2+)</name>
        <dbReference type="ChEBI" id="CHEBI:29105"/>
    </ligand>
</feature>
<evidence type="ECO:0000256" key="7">
    <source>
        <dbReference type="PIRSR" id="PIRSR602481-1"/>
    </source>
</evidence>
<keyword evidence="2" id="KW-0678">Repressor</keyword>
<dbReference type="GO" id="GO:0003700">
    <property type="term" value="F:DNA-binding transcription factor activity"/>
    <property type="evidence" value="ECO:0007669"/>
    <property type="project" value="InterPro"/>
</dbReference>
<dbReference type="Gene3D" id="3.30.1490.190">
    <property type="match status" value="1"/>
</dbReference>
<dbReference type="GO" id="GO:0008270">
    <property type="term" value="F:zinc ion binding"/>
    <property type="evidence" value="ECO:0007669"/>
    <property type="project" value="TreeGrafter"/>
</dbReference>
<dbReference type="GO" id="GO:0045892">
    <property type="term" value="P:negative regulation of DNA-templated transcription"/>
    <property type="evidence" value="ECO:0007669"/>
    <property type="project" value="TreeGrafter"/>
</dbReference>
<keyword evidence="5" id="KW-0238">DNA-binding</keyword>
<evidence type="ECO:0000313" key="10">
    <source>
        <dbReference type="Proteomes" id="UP000770889"/>
    </source>
</evidence>
<dbReference type="EMBL" id="JAHHGM010000003">
    <property type="protein sequence ID" value="MBT2988126.1"/>
    <property type="molecule type" value="Genomic_DNA"/>
</dbReference>
<dbReference type="InterPro" id="IPR002481">
    <property type="entry name" value="FUR"/>
</dbReference>
<dbReference type="SUPFAM" id="SSF46785">
    <property type="entry name" value="Winged helix' DNA-binding domain"/>
    <property type="match status" value="1"/>
</dbReference>
<evidence type="ECO:0000256" key="4">
    <source>
        <dbReference type="ARBA" id="ARBA00023015"/>
    </source>
</evidence>
<comment type="similarity">
    <text evidence="1">Belongs to the Fur family.</text>
</comment>
<evidence type="ECO:0000256" key="3">
    <source>
        <dbReference type="ARBA" id="ARBA00022833"/>
    </source>
</evidence>
<evidence type="ECO:0000256" key="8">
    <source>
        <dbReference type="PIRSR" id="PIRSR602481-2"/>
    </source>
</evidence>
<dbReference type="InterPro" id="IPR036390">
    <property type="entry name" value="WH_DNA-bd_sf"/>
</dbReference>
<evidence type="ECO:0000313" key="9">
    <source>
        <dbReference type="EMBL" id="MBT2988126.1"/>
    </source>
</evidence>
<dbReference type="GO" id="GO:1900376">
    <property type="term" value="P:regulation of secondary metabolite biosynthetic process"/>
    <property type="evidence" value="ECO:0007669"/>
    <property type="project" value="TreeGrafter"/>
</dbReference>
<gene>
    <name evidence="9" type="ORF">KME65_04110</name>
</gene>
<keyword evidence="8" id="KW-0408">Iron</keyword>
<dbReference type="Proteomes" id="UP000770889">
    <property type="component" value="Unassembled WGS sequence"/>
</dbReference>
<dbReference type="PANTHER" id="PTHR33202">
    <property type="entry name" value="ZINC UPTAKE REGULATION PROTEIN"/>
    <property type="match status" value="1"/>
</dbReference>
<feature type="binding site" evidence="7">
    <location>
        <position position="120"/>
    </location>
    <ligand>
        <name>Zn(2+)</name>
        <dbReference type="ChEBI" id="CHEBI:29105"/>
    </ligand>
</feature>
<comment type="cofactor">
    <cofactor evidence="8">
        <name>Mn(2+)</name>
        <dbReference type="ChEBI" id="CHEBI:29035"/>
    </cofactor>
    <cofactor evidence="8">
        <name>Fe(2+)</name>
        <dbReference type="ChEBI" id="CHEBI:29033"/>
    </cofactor>
    <text evidence="8">Binds 1 Mn(2+) or Fe(2+) ion per subunit.</text>
</comment>
<accession>A0A944QTZ8</accession>
<reference evidence="9 10" key="1">
    <citation type="submission" date="2021-05" db="EMBL/GenBank/DDBJ databases">
        <title>Genetic and Functional Diversity in Clade A Lucinid endosymbionts from the Bahamas.</title>
        <authorList>
            <person name="Giani N.M."/>
            <person name="Engel A.S."/>
            <person name="Campbell B.J."/>
        </authorList>
    </citation>
    <scope>NUCLEOTIDE SEQUENCE [LARGE SCALE GENOMIC DNA]</scope>
    <source>
        <strain evidence="9">LUC16012Gg_MoonRockCtena</strain>
    </source>
</reference>
<keyword evidence="4" id="KW-0805">Transcription regulation</keyword>
<dbReference type="AlphaFoldDB" id="A0A944QTZ8"/>
<feature type="binding site" evidence="7">
    <location>
        <position position="160"/>
    </location>
    <ligand>
        <name>Zn(2+)</name>
        <dbReference type="ChEBI" id="CHEBI:29105"/>
    </ligand>
</feature>
<protein>
    <submittedName>
        <fullName evidence="9">Transcriptional repressor</fullName>
    </submittedName>
</protein>
<evidence type="ECO:0000256" key="6">
    <source>
        <dbReference type="ARBA" id="ARBA00023163"/>
    </source>
</evidence>
<comment type="cofactor">
    <cofactor evidence="7">
        <name>Zn(2+)</name>
        <dbReference type="ChEBI" id="CHEBI:29105"/>
    </cofactor>
    <text evidence="7">Binds 1 zinc ion per subunit.</text>
</comment>
<keyword evidence="3 7" id="KW-0862">Zinc</keyword>
<dbReference type="PANTHER" id="PTHR33202:SF6">
    <property type="entry name" value="ZINC UPTAKE REGULATION PROTEIN"/>
    <property type="match status" value="1"/>
</dbReference>
<organism evidence="9 10">
    <name type="scientific">Candidatus Thiodiazotropha taylori</name>
    <dbReference type="NCBI Taxonomy" id="2792791"/>
    <lineage>
        <taxon>Bacteria</taxon>
        <taxon>Pseudomonadati</taxon>
        <taxon>Pseudomonadota</taxon>
        <taxon>Gammaproteobacteria</taxon>
        <taxon>Chromatiales</taxon>
        <taxon>Sedimenticolaceae</taxon>
        <taxon>Candidatus Thiodiazotropha</taxon>
    </lineage>
</organism>
<comment type="caution">
    <text evidence="9">The sequence shown here is derived from an EMBL/GenBank/DDBJ whole genome shotgun (WGS) entry which is preliminary data.</text>
</comment>
<feature type="binding site" evidence="7">
    <location>
        <position position="157"/>
    </location>
    <ligand>
        <name>Zn(2+)</name>
        <dbReference type="ChEBI" id="CHEBI:29105"/>
    </ligand>
</feature>
<name>A0A944QTZ8_9GAMM</name>
<keyword evidence="7" id="KW-0479">Metal-binding</keyword>
<keyword evidence="6" id="KW-0804">Transcription</keyword>
<sequence length="169" mass="18711">MKSNKHPTNFPSADHDHRRCVASALDKAESYCAAQGVRLTKLRHRVLELIWASHRPVGAYDLLQQLTLEGHKAAPPTIYRSLDFLLNNGLIHRINSLNAYVGCEHPGLDHAAQFFICGACGQAAELDDARIESAIIGHAKRIGFTIERKTIEVSGTCANCQDQQRDRQG</sequence>
<dbReference type="GO" id="GO:0000976">
    <property type="term" value="F:transcription cis-regulatory region binding"/>
    <property type="evidence" value="ECO:0007669"/>
    <property type="project" value="TreeGrafter"/>
</dbReference>
<dbReference type="Gene3D" id="1.10.10.10">
    <property type="entry name" value="Winged helix-like DNA-binding domain superfamily/Winged helix DNA-binding domain"/>
    <property type="match status" value="1"/>
</dbReference>
<proteinExistence type="inferred from homology"/>
<evidence type="ECO:0000256" key="5">
    <source>
        <dbReference type="ARBA" id="ARBA00023125"/>
    </source>
</evidence>
<dbReference type="InterPro" id="IPR043135">
    <property type="entry name" value="Fur_C"/>
</dbReference>
<dbReference type="InterPro" id="IPR036388">
    <property type="entry name" value="WH-like_DNA-bd_sf"/>
</dbReference>
<dbReference type="GO" id="GO:0005829">
    <property type="term" value="C:cytosol"/>
    <property type="evidence" value="ECO:0007669"/>
    <property type="project" value="TreeGrafter"/>
</dbReference>